<gene>
    <name evidence="1" type="ORF">SNE40_020749</name>
</gene>
<evidence type="ECO:0000313" key="2">
    <source>
        <dbReference type="Proteomes" id="UP001347796"/>
    </source>
</evidence>
<name>A0AAN8J4X9_PATCE</name>
<keyword evidence="2" id="KW-1185">Reference proteome</keyword>
<accession>A0AAN8J4X9</accession>
<dbReference type="EMBL" id="JAZGQO010000015">
    <property type="protein sequence ID" value="KAK6169760.1"/>
    <property type="molecule type" value="Genomic_DNA"/>
</dbReference>
<proteinExistence type="predicted"/>
<comment type="caution">
    <text evidence="1">The sequence shown here is derived from an EMBL/GenBank/DDBJ whole genome shotgun (WGS) entry which is preliminary data.</text>
</comment>
<dbReference type="Proteomes" id="UP001347796">
    <property type="component" value="Unassembled WGS sequence"/>
</dbReference>
<protein>
    <submittedName>
        <fullName evidence="1">Uncharacterized protein</fullName>
    </submittedName>
</protein>
<reference evidence="1 2" key="1">
    <citation type="submission" date="2024-01" db="EMBL/GenBank/DDBJ databases">
        <title>The genome of the rayed Mediterranean limpet Patella caerulea (Linnaeus, 1758).</title>
        <authorList>
            <person name="Anh-Thu Weber A."/>
            <person name="Halstead-Nussloch G."/>
        </authorList>
    </citation>
    <scope>NUCLEOTIDE SEQUENCE [LARGE SCALE GENOMIC DNA]</scope>
    <source>
        <strain evidence="1">AATW-2023a</strain>
        <tissue evidence="1">Whole specimen</tissue>
    </source>
</reference>
<evidence type="ECO:0000313" key="1">
    <source>
        <dbReference type="EMBL" id="KAK6169760.1"/>
    </source>
</evidence>
<organism evidence="1 2">
    <name type="scientific">Patella caerulea</name>
    <name type="common">Rayed Mediterranean limpet</name>
    <dbReference type="NCBI Taxonomy" id="87958"/>
    <lineage>
        <taxon>Eukaryota</taxon>
        <taxon>Metazoa</taxon>
        <taxon>Spiralia</taxon>
        <taxon>Lophotrochozoa</taxon>
        <taxon>Mollusca</taxon>
        <taxon>Gastropoda</taxon>
        <taxon>Patellogastropoda</taxon>
        <taxon>Patelloidea</taxon>
        <taxon>Patellidae</taxon>
        <taxon>Patella</taxon>
    </lineage>
</organism>
<dbReference type="AlphaFoldDB" id="A0AAN8J4X9"/>
<sequence length="177" mass="20623">MDGSIKMWLFRNQFQLNPRTTDRRPAQARTSNKLLRVCLFAVTIYVRYWYTCNSAVHAPRNDLKFLQALSIYPDQEVSNLAVTAFSRHLWYLSEVPVGLALFDTEVSNIEKRQMLRNMETNPGSEDPPKRVVLPVNLGERRLSNFCTTATRRLFEILSLDSSFLTNEPEEWLENESF</sequence>